<dbReference type="AlphaFoldDB" id="A0A0G4N6J9"/>
<dbReference type="InterPro" id="IPR036291">
    <property type="entry name" value="NAD(P)-bd_dom_sf"/>
</dbReference>
<protein>
    <recommendedName>
        <fullName evidence="2">Fatty acid synthase type I helical domain-containing protein</fullName>
    </recommendedName>
</protein>
<dbReference type="Gene3D" id="3.40.50.720">
    <property type="entry name" value="NAD(P)-binding Rossmann-like Domain"/>
    <property type="match status" value="1"/>
</dbReference>
<dbReference type="InterPro" id="IPR041550">
    <property type="entry name" value="FASI_helical"/>
</dbReference>
<dbReference type="Gene3D" id="6.10.140.1390">
    <property type="match status" value="1"/>
</dbReference>
<organism evidence="3 4">
    <name type="scientific">Verticillium longisporum</name>
    <name type="common">Verticillium dahliae var. longisporum</name>
    <dbReference type="NCBI Taxonomy" id="100787"/>
    <lineage>
        <taxon>Eukaryota</taxon>
        <taxon>Fungi</taxon>
        <taxon>Dikarya</taxon>
        <taxon>Ascomycota</taxon>
        <taxon>Pezizomycotina</taxon>
        <taxon>Sordariomycetes</taxon>
        <taxon>Hypocreomycetidae</taxon>
        <taxon>Glomerellales</taxon>
        <taxon>Plectosphaerellaceae</taxon>
        <taxon>Verticillium</taxon>
    </lineage>
</organism>
<feature type="domain" description="Fatty acid synthase type I helical" evidence="2">
    <location>
        <begin position="1"/>
        <end position="196"/>
    </location>
</feature>
<keyword evidence="1" id="KW-0808">Transferase</keyword>
<name>A0A0G4N6J9_VERLO</name>
<evidence type="ECO:0000256" key="1">
    <source>
        <dbReference type="ARBA" id="ARBA00022679"/>
    </source>
</evidence>
<feature type="non-terminal residue" evidence="3">
    <location>
        <position position="369"/>
    </location>
</feature>
<gene>
    <name evidence="3" type="ORF">BN1723_018933</name>
</gene>
<evidence type="ECO:0000313" key="3">
    <source>
        <dbReference type="EMBL" id="CRK41974.1"/>
    </source>
</evidence>
<dbReference type="Gene3D" id="6.10.250.1930">
    <property type="match status" value="1"/>
</dbReference>
<sequence length="369" mass="41684">MFKQQLELLARYLKLDLRAGDKAAVTSQKSEKVLQAQLDLWTVEHGDFYASGIQPVFSPLKARTYDSSWNWARQDALNMYYDVIFGRLQAVDREIVSQCIRIMNRANPTLIDFMQYHMDNCPTDRGETYKLSKQLGLQLIENCKDVLNASPVYKDVAVPTGPRTTVDAKGNLKYEEVQRPSCRKLEHYVQQMAEGGKISEYGNRTKVQNDLKRIYKLIREQHKMSKTSQLEIKSLYGDVLRSLSMSESQIIPKENGKPNGVKKVRTNGPGKGKVETIPFLHLKRKTLHGWDYSKKLTASYLTCLEEAARDGVTYAGKYVLMTGAGAGSIGADVLQGLISGGAKVVVTTSRFSREVTEYYQSMYARYGSK</sequence>
<proteinExistence type="predicted"/>
<dbReference type="InterPro" id="IPR050830">
    <property type="entry name" value="Fungal_FAS"/>
</dbReference>
<dbReference type="Pfam" id="PF18314">
    <property type="entry name" value="FAS_I_H"/>
    <property type="match status" value="1"/>
</dbReference>
<dbReference type="Proteomes" id="UP000045706">
    <property type="component" value="Unassembled WGS sequence"/>
</dbReference>
<dbReference type="SUPFAM" id="SSF51735">
    <property type="entry name" value="NAD(P)-binding Rossmann-fold domains"/>
    <property type="match status" value="1"/>
</dbReference>
<dbReference type="GO" id="GO:0016740">
    <property type="term" value="F:transferase activity"/>
    <property type="evidence" value="ECO:0007669"/>
    <property type="project" value="UniProtKB-KW"/>
</dbReference>
<dbReference type="PANTHER" id="PTHR10982:SF21">
    <property type="entry name" value="FATTY ACID SYNTHASE SUBUNIT BETA"/>
    <property type="match status" value="1"/>
</dbReference>
<dbReference type="EMBL" id="CVQI01032657">
    <property type="protein sequence ID" value="CRK41974.1"/>
    <property type="molecule type" value="Genomic_DNA"/>
</dbReference>
<evidence type="ECO:0000259" key="2">
    <source>
        <dbReference type="Pfam" id="PF18314"/>
    </source>
</evidence>
<dbReference type="PANTHER" id="PTHR10982">
    <property type="entry name" value="MALONYL COA-ACYL CARRIER PROTEIN TRANSACYLASE"/>
    <property type="match status" value="1"/>
</dbReference>
<reference evidence="4" key="1">
    <citation type="submission" date="2015-05" db="EMBL/GenBank/DDBJ databases">
        <authorList>
            <person name="Fogelqvist Johan"/>
        </authorList>
    </citation>
    <scope>NUCLEOTIDE SEQUENCE [LARGE SCALE GENOMIC DNA]</scope>
</reference>
<accession>A0A0G4N6J9</accession>
<evidence type="ECO:0000313" key="4">
    <source>
        <dbReference type="Proteomes" id="UP000045706"/>
    </source>
</evidence>